<organism evidence="1">
    <name type="scientific">African swine fever virus</name>
    <name type="common">ASFV</name>
    <dbReference type="NCBI Taxonomy" id="10497"/>
    <lineage>
        <taxon>Viruses</taxon>
        <taxon>Varidnaviria</taxon>
        <taxon>Bamfordvirae</taxon>
        <taxon>Nucleocytoviricota</taxon>
        <taxon>Pokkesviricetes</taxon>
        <taxon>Asfuvirales</taxon>
        <taxon>Asfarviridae</taxon>
        <taxon>Asfivirus</taxon>
        <taxon>Asfivirus haemorrhagiae</taxon>
    </lineage>
</organism>
<dbReference type="Proteomes" id="UP000594880">
    <property type="component" value="Segment"/>
</dbReference>
<organismHost>
    <name type="scientific">Sus scrofa</name>
    <name type="common">Pig</name>
    <dbReference type="NCBI Taxonomy" id="9823"/>
</organismHost>
<accession>A0A7R8Z1Z0</accession>
<organismHost>
    <name type="scientific">Phacochoerus africanus</name>
    <name type="common">Warthog</name>
    <dbReference type="NCBI Taxonomy" id="41426"/>
</organismHost>
<sequence length="64" mass="7776">MLNSKPSDSPSLLFIREFKIGSSIFPMFYREKIFLVYERTWFRTFRKNKTLFSFLFLPTSSKPR</sequence>
<organismHost>
    <name type="scientific">Ornithodoros</name>
    <name type="common">relapsing fever ticks</name>
    <dbReference type="NCBI Taxonomy" id="6937"/>
</organismHost>
<organismHost>
    <name type="scientific">Phacochoerus aethiopicus</name>
    <name type="common">Warthog</name>
    <dbReference type="NCBI Taxonomy" id="85517"/>
</organismHost>
<reference evidence="1" key="1">
    <citation type="submission" date="2020-11" db="EMBL/GenBank/DDBJ databases">
        <authorList>
            <consortium name="IVD NGS Lab"/>
        </authorList>
    </citation>
    <scope>NUCLEOTIDE SEQUENCE [LARGE SCALE GENOMIC DNA]</scope>
    <source>
        <strain evidence="1">ASFV Ken.rie1</strain>
    </source>
</reference>
<evidence type="ECO:0000313" key="1">
    <source>
        <dbReference type="EMBL" id="CAD7112211.1"/>
    </source>
</evidence>
<proteinExistence type="predicted"/>
<dbReference type="EMBL" id="LR899131">
    <property type="protein sequence ID" value="CAD7112211.1"/>
    <property type="molecule type" value="Genomic_DNA"/>
</dbReference>
<protein>
    <submittedName>
        <fullName evidence="1">ASFV_G_ACD_00120</fullName>
    </submittedName>
</protein>
<organismHost>
    <name type="scientific">Ornithodoros moubata</name>
    <name type="common">Soft tick</name>
    <name type="synonym">Argasid tick</name>
    <dbReference type="NCBI Taxonomy" id="6938"/>
</organismHost>
<organismHost>
    <name type="scientific">Potamochoerus larvatus</name>
    <name type="common">Bushpig</name>
    <dbReference type="NCBI Taxonomy" id="273792"/>
</organismHost>
<name>A0A7R8Z1Z0_ASF</name>